<dbReference type="PANTHER" id="PTHR42924:SF3">
    <property type="entry name" value="POLYMERASE_HISTIDINOL PHOSPHATASE N-TERMINAL DOMAIN-CONTAINING PROTEIN"/>
    <property type="match status" value="1"/>
</dbReference>
<dbReference type="Gene3D" id="3.20.20.140">
    <property type="entry name" value="Metal-dependent hydrolases"/>
    <property type="match status" value="1"/>
</dbReference>
<evidence type="ECO:0000313" key="3">
    <source>
        <dbReference type="EMBL" id="UNP28075.1"/>
    </source>
</evidence>
<accession>A0ABY3X7Y6</accession>
<name>A0ABY3X7Y6_9GAMM</name>
<keyword evidence="4" id="KW-1185">Reference proteome</keyword>
<gene>
    <name evidence="3" type="ORF">MOV92_16425</name>
</gene>
<reference evidence="3 4" key="1">
    <citation type="submission" date="2022-03" db="EMBL/GenBank/DDBJ databases">
        <title>Complete genome sequence of Lysobacter capsici VKM B-2533 and Lysobacter gummosus 10.1.1, promising sources of lytic agents.</title>
        <authorList>
            <person name="Tarlachkov S.V."/>
            <person name="Kudryakova I.V."/>
            <person name="Afoshin A.S."/>
            <person name="Leontyevskaya E.A."/>
            <person name="Leontyevskaya N.V."/>
        </authorList>
    </citation>
    <scope>NUCLEOTIDE SEQUENCE [LARGE SCALE GENOMIC DNA]</scope>
    <source>
        <strain evidence="3 4">10.1.1</strain>
    </source>
</reference>
<dbReference type="Pfam" id="PF13304">
    <property type="entry name" value="AAA_21"/>
    <property type="match status" value="1"/>
</dbReference>
<evidence type="ECO:0000259" key="2">
    <source>
        <dbReference type="Pfam" id="PF13304"/>
    </source>
</evidence>
<organism evidence="3 4">
    <name type="scientific">Lysobacter gummosus</name>
    <dbReference type="NCBI Taxonomy" id="262324"/>
    <lineage>
        <taxon>Bacteria</taxon>
        <taxon>Pseudomonadati</taxon>
        <taxon>Pseudomonadota</taxon>
        <taxon>Gammaproteobacteria</taxon>
        <taxon>Lysobacterales</taxon>
        <taxon>Lysobacteraceae</taxon>
        <taxon>Lysobacter</taxon>
    </lineage>
</organism>
<dbReference type="RefSeq" id="WP_187313034.1">
    <property type="nucleotide sequence ID" value="NZ_CP011131.1"/>
</dbReference>
<dbReference type="InterPro" id="IPR003959">
    <property type="entry name" value="ATPase_AAA_core"/>
</dbReference>
<dbReference type="Gene3D" id="3.40.50.300">
    <property type="entry name" value="P-loop containing nucleotide triphosphate hydrolases"/>
    <property type="match status" value="2"/>
</dbReference>
<sequence length="934" mass="104118">MSNPWPYPGSRWWKFDFHTHTPASLDTRAWQLAVDTPDEVTPEKWLLRYMAAEVDCVAITDHNSGAWIDQLKNAYSSMKTHNEAGSGPTGFRPLHIFPGVELSVQGGFHLLAIFSPKASTSDIDSLLGSVGYGGTKGDSDAVTSKGAAEVIQLVLDADGIVIPAHADEISGLLAVIEGTKKSALAAGTLKQILEIDDILAMEWRDDGSPLPSEYDRSKRSWARVIGSDCHNFKGTIVPGYRFTWIKMATPTLEGLRLALLDGNDTSVRRSYEPGPFHPFDTPQNFITRIEIINARYMGNKKGGEEILLTPFYNAIIGGRGTGKSTVIHAVRIAYNRDSELDKLPLESEPRKQFTQFKKEPKDRNGDGALRSDTEINIEMLREGIPHRLSWSATTKKTTVFARSVSGVWEATSSQALGADRFPIRLYSQGQIAAMAGGSRRALLEVIDEAASIGGLKRSLEDAQNEYYAKRSTIRALNTKLADQPEAERRLEDIDRKLEAFTELHHADALKKHQIAARQQQQLESTREHLRSLADDIQQFAEGVQALDWEDDLFHAEIDKDALAWRDDATLVIESAKSSLSKVSEQVLASSESLEHSPLLSSWIGRLQIAASGYAAFKEALAANGVTDPDHFGNLVEERESVVEELKQHKDNQEKHNTLTEESEKIFLSVSSSRKAITKARQSFLQEHLTGNNFVDITVVPYGDDPRTIEIDIRSLLGLEDQLFQQDILQFEDGKSPAGLAYEIASSVDKEAALQRAKERLKVIDGFGGHFRNHLQKKTETQKDWLDRLRCWFPEDDLRISYSRSGDGKSFTSIEQGSPGQRAAALMAFLLAFGDEPLILDQPEDDLDNHLIYELVVQQIKKNKLRRQLIIVTHNANIVVNGDAEIVNALEFNGQCYVKRKGALQEQEVRTEVCHIMEGGPDAFKKRWARLGRSL</sequence>
<dbReference type="SUPFAM" id="SSF89550">
    <property type="entry name" value="PHP domain-like"/>
    <property type="match status" value="1"/>
</dbReference>
<dbReference type="InterPro" id="IPR027417">
    <property type="entry name" value="P-loop_NTPase"/>
</dbReference>
<dbReference type="EMBL" id="CP093547">
    <property type="protein sequence ID" value="UNP28075.1"/>
    <property type="molecule type" value="Genomic_DNA"/>
</dbReference>
<protein>
    <submittedName>
        <fullName evidence="3">Chromosome segregation protein SMC</fullName>
    </submittedName>
</protein>
<dbReference type="NCBIfam" id="NF045780">
    <property type="entry name" value="TrlF_fam_ATP"/>
    <property type="match status" value="1"/>
</dbReference>
<dbReference type="InterPro" id="IPR054787">
    <property type="entry name" value="TrlF_ATPase"/>
</dbReference>
<dbReference type="PANTHER" id="PTHR42924">
    <property type="entry name" value="EXONUCLEASE"/>
    <property type="match status" value="1"/>
</dbReference>
<feature type="domain" description="ATPase AAA-type core" evidence="2">
    <location>
        <begin position="625"/>
        <end position="878"/>
    </location>
</feature>
<evidence type="ECO:0000313" key="4">
    <source>
        <dbReference type="Proteomes" id="UP000829194"/>
    </source>
</evidence>
<dbReference type="InterPro" id="IPR016195">
    <property type="entry name" value="Pol/histidinol_Pase-like"/>
</dbReference>
<dbReference type="InterPro" id="IPR052018">
    <property type="entry name" value="PHP_domain"/>
</dbReference>
<dbReference type="Proteomes" id="UP000829194">
    <property type="component" value="Chromosome"/>
</dbReference>
<proteinExistence type="predicted"/>
<dbReference type="SUPFAM" id="SSF52540">
    <property type="entry name" value="P-loop containing nucleoside triphosphate hydrolases"/>
    <property type="match status" value="1"/>
</dbReference>
<evidence type="ECO:0000256" key="1">
    <source>
        <dbReference type="SAM" id="MobiDB-lite"/>
    </source>
</evidence>
<feature type="region of interest" description="Disordered" evidence="1">
    <location>
        <begin position="346"/>
        <end position="369"/>
    </location>
</feature>